<dbReference type="EMBL" id="HBGW01068316">
    <property type="protein sequence ID" value="CAD9617496.1"/>
    <property type="molecule type" value="Transcribed_RNA"/>
</dbReference>
<protein>
    <submittedName>
        <fullName evidence="1">Uncharacterized protein</fullName>
    </submittedName>
</protein>
<gene>
    <name evidence="1" type="ORF">BRAN1462_LOCUS43523</name>
</gene>
<dbReference type="AlphaFoldDB" id="A0A7S2LVD6"/>
<organism evidence="1">
    <name type="scientific">Zooxanthella nutricula</name>
    <dbReference type="NCBI Taxonomy" id="1333877"/>
    <lineage>
        <taxon>Eukaryota</taxon>
        <taxon>Sar</taxon>
        <taxon>Alveolata</taxon>
        <taxon>Dinophyceae</taxon>
        <taxon>Peridiniales</taxon>
        <taxon>Peridiniales incertae sedis</taxon>
        <taxon>Zooxanthella</taxon>
    </lineage>
</organism>
<evidence type="ECO:0000313" key="1">
    <source>
        <dbReference type="EMBL" id="CAD9617496.1"/>
    </source>
</evidence>
<accession>A0A7S2LVD6</accession>
<reference evidence="1" key="1">
    <citation type="submission" date="2021-01" db="EMBL/GenBank/DDBJ databases">
        <authorList>
            <person name="Corre E."/>
            <person name="Pelletier E."/>
            <person name="Niang G."/>
            <person name="Scheremetjew M."/>
            <person name="Finn R."/>
            <person name="Kale V."/>
            <person name="Holt S."/>
            <person name="Cochrane G."/>
            <person name="Meng A."/>
            <person name="Brown T."/>
            <person name="Cohen L."/>
        </authorList>
    </citation>
    <scope>NUCLEOTIDE SEQUENCE</scope>
    <source>
        <strain evidence="1">RCC3387</strain>
    </source>
</reference>
<name>A0A7S2LVD6_9DINO</name>
<proteinExistence type="predicted"/>
<sequence length="277" mass="30107">MSPPERTGVSDLVKASMSLEKGSAMKIGAHTPHGPHGHSIHDLFSPHPVRREFFVNVALMSKDRQLHAAAVAKAHGRTKFGRVGSLLGGAIGSIMANSATFDETIADGVRDLIQKSTVDALKSRRWLASVTAVALPPLPGQKEWPSFVNLDDKGHFMVFRILVTSRLPKEKPKKSDGGFASNLVSGIVDLWEALCSCCEAPIDHEATERRLADEMQTILPEVQKALLKRRNPVVAELSVADAKEEYKTLFELNWSRELCAEAINASRAAVAKKASVA</sequence>